<dbReference type="SUPFAM" id="SSF48208">
    <property type="entry name" value="Six-hairpin glycosidases"/>
    <property type="match status" value="1"/>
</dbReference>
<dbReference type="Pfam" id="PF17390">
    <property type="entry name" value="Bac_rhamnosid_C"/>
    <property type="match status" value="1"/>
</dbReference>
<dbReference type="PANTHER" id="PTHR34987:SF5">
    <property type="entry name" value="ALPHA-RHAMNOSIDASE"/>
    <property type="match status" value="1"/>
</dbReference>
<name>A0A6G1KPL2_9PLEO</name>
<dbReference type="PANTHER" id="PTHR34987">
    <property type="entry name" value="C, PUTATIVE (AFU_ORTHOLOGUE AFUA_3G02880)-RELATED"/>
    <property type="match status" value="1"/>
</dbReference>
<dbReference type="Proteomes" id="UP000799428">
    <property type="component" value="Unassembled WGS sequence"/>
</dbReference>
<dbReference type="OrthoDB" id="10036721at2759"/>
<dbReference type="InterPro" id="IPR012341">
    <property type="entry name" value="6hp_glycosidase-like_sf"/>
</dbReference>
<evidence type="ECO:0000313" key="3">
    <source>
        <dbReference type="Proteomes" id="UP000799428"/>
    </source>
</evidence>
<dbReference type="AlphaFoldDB" id="A0A6G1KPL2"/>
<dbReference type="GO" id="GO:0005975">
    <property type="term" value="P:carbohydrate metabolic process"/>
    <property type="evidence" value="ECO:0007669"/>
    <property type="project" value="InterPro"/>
</dbReference>
<reference evidence="2" key="1">
    <citation type="journal article" date="2020" name="Stud. Mycol.">
        <title>101 Dothideomycetes genomes: a test case for predicting lifestyles and emergence of pathogens.</title>
        <authorList>
            <person name="Haridas S."/>
            <person name="Albert R."/>
            <person name="Binder M."/>
            <person name="Bloem J."/>
            <person name="Labutti K."/>
            <person name="Salamov A."/>
            <person name="Andreopoulos B."/>
            <person name="Baker S."/>
            <person name="Barry K."/>
            <person name="Bills G."/>
            <person name="Bluhm B."/>
            <person name="Cannon C."/>
            <person name="Castanera R."/>
            <person name="Culley D."/>
            <person name="Daum C."/>
            <person name="Ezra D."/>
            <person name="Gonzalez J."/>
            <person name="Henrissat B."/>
            <person name="Kuo A."/>
            <person name="Liang C."/>
            <person name="Lipzen A."/>
            <person name="Lutzoni F."/>
            <person name="Magnuson J."/>
            <person name="Mondo S."/>
            <person name="Nolan M."/>
            <person name="Ohm R."/>
            <person name="Pangilinan J."/>
            <person name="Park H.-J."/>
            <person name="Ramirez L."/>
            <person name="Alfaro M."/>
            <person name="Sun H."/>
            <person name="Tritt A."/>
            <person name="Yoshinaga Y."/>
            <person name="Zwiers L.-H."/>
            <person name="Turgeon B."/>
            <person name="Goodwin S."/>
            <person name="Spatafora J."/>
            <person name="Crous P."/>
            <person name="Grigoriev I."/>
        </authorList>
    </citation>
    <scope>NUCLEOTIDE SEQUENCE</scope>
    <source>
        <strain evidence="2">CBS 279.74</strain>
    </source>
</reference>
<sequence length="376" mass="40901">MINAEIIHSDEELTQYYWYDAAYTNDMNIDLFLTDYIDARESNSSFLEGQCVLFDRAKRDRDPYVGDFPVAGRTLYLTHPAVAAAAAAKNVLLDLAQHQRDDGWTPPASIRSYTKYILFHSLTIRSAGAYLDSTVGPVRHAQDGNSIAILSGATPLNQSQSALAYLDANMRQSYGNAFYDAQGNVLNPAAGFSTRVYAFISYFEISARFETNLTDQAIDQIKRMYGWMATHDPLVTMWEGIGAEGTLYEGGFTSCAHGWSTGVLPALTNYVLGVKPTQTGFSKLSVRPSVPEGMSWARGVVPTPLGDVGVDWKIDGGTFTLIVTAPKGSEATISVPVGEDGKVTVGAQAVWGRGESKGLGAHFRDGYVTVDTTQLR</sequence>
<accession>A0A6G1KPL2</accession>
<dbReference type="EMBL" id="MU005765">
    <property type="protein sequence ID" value="KAF2714267.1"/>
    <property type="molecule type" value="Genomic_DNA"/>
</dbReference>
<proteinExistence type="predicted"/>
<keyword evidence="3" id="KW-1185">Reference proteome</keyword>
<dbReference type="InterPro" id="IPR008928">
    <property type="entry name" value="6-hairpin_glycosidase_sf"/>
</dbReference>
<evidence type="ECO:0000313" key="2">
    <source>
        <dbReference type="EMBL" id="KAF2714267.1"/>
    </source>
</evidence>
<evidence type="ECO:0000259" key="1">
    <source>
        <dbReference type="Pfam" id="PF17390"/>
    </source>
</evidence>
<keyword evidence="2" id="KW-0378">Hydrolase</keyword>
<feature type="domain" description="Alpha-L-rhamnosidase C-terminal" evidence="1">
    <location>
        <begin position="273"/>
        <end position="345"/>
    </location>
</feature>
<dbReference type="Gene3D" id="2.60.420.10">
    <property type="entry name" value="Maltose phosphorylase, domain 3"/>
    <property type="match status" value="1"/>
</dbReference>
<dbReference type="InterPro" id="IPR035398">
    <property type="entry name" value="Bac_rhamnosid_C"/>
</dbReference>
<dbReference type="GO" id="GO:0016787">
    <property type="term" value="F:hydrolase activity"/>
    <property type="evidence" value="ECO:0007669"/>
    <property type="project" value="UniProtKB-KW"/>
</dbReference>
<organism evidence="2 3">
    <name type="scientific">Pleomassaria siparia CBS 279.74</name>
    <dbReference type="NCBI Taxonomy" id="1314801"/>
    <lineage>
        <taxon>Eukaryota</taxon>
        <taxon>Fungi</taxon>
        <taxon>Dikarya</taxon>
        <taxon>Ascomycota</taxon>
        <taxon>Pezizomycotina</taxon>
        <taxon>Dothideomycetes</taxon>
        <taxon>Pleosporomycetidae</taxon>
        <taxon>Pleosporales</taxon>
        <taxon>Pleomassariaceae</taxon>
        <taxon>Pleomassaria</taxon>
    </lineage>
</organism>
<protein>
    <submittedName>
        <fullName evidence="2">Glycoside hydrolase family 78 protein</fullName>
    </submittedName>
</protein>
<dbReference type="Gene3D" id="1.50.10.10">
    <property type="match status" value="2"/>
</dbReference>
<gene>
    <name evidence="2" type="ORF">K504DRAFT_488464</name>
</gene>